<evidence type="ECO:0000256" key="3">
    <source>
        <dbReference type="ARBA" id="ARBA00022801"/>
    </source>
</evidence>
<dbReference type="Proteomes" id="UP000887567">
    <property type="component" value="Unplaced"/>
</dbReference>
<evidence type="ECO:0000256" key="2">
    <source>
        <dbReference type="ARBA" id="ARBA00022670"/>
    </source>
</evidence>
<evidence type="ECO:0000313" key="7">
    <source>
        <dbReference type="Proteomes" id="UP000887567"/>
    </source>
</evidence>
<dbReference type="Gene3D" id="3.40.395.10">
    <property type="entry name" value="Adenoviral Proteinase, Chain A"/>
    <property type="match status" value="1"/>
</dbReference>
<evidence type="ECO:0000256" key="1">
    <source>
        <dbReference type="ARBA" id="ARBA00005234"/>
    </source>
</evidence>
<evidence type="ECO:0000313" key="6">
    <source>
        <dbReference type="EnsemblMetazoa" id="XP_028517648.1"/>
    </source>
</evidence>
<dbReference type="EnsemblMetazoa" id="XM_028661847.1">
    <property type="protein sequence ID" value="XP_028517648.1"/>
    <property type="gene ID" value="LOC114575975"/>
</dbReference>
<dbReference type="SUPFAM" id="SSF54001">
    <property type="entry name" value="Cysteine proteinases"/>
    <property type="match status" value="1"/>
</dbReference>
<comment type="similarity">
    <text evidence="1">Belongs to the peptidase C48 family.</text>
</comment>
<keyword evidence="7" id="KW-1185">Reference proteome</keyword>
<keyword evidence="3" id="KW-0378">Hydrolase</keyword>
<dbReference type="OrthoDB" id="6014028at2759"/>
<protein>
    <recommendedName>
        <fullName evidence="5">Ubiquitin-like protease family profile domain-containing protein</fullName>
    </recommendedName>
</protein>
<dbReference type="AlphaFoldDB" id="A0A913YRH1"/>
<dbReference type="GO" id="GO:0008234">
    <property type="term" value="F:cysteine-type peptidase activity"/>
    <property type="evidence" value="ECO:0007669"/>
    <property type="project" value="InterPro"/>
</dbReference>
<proteinExistence type="inferred from homology"/>
<accession>A0A913YRH1</accession>
<organism evidence="6 7">
    <name type="scientific">Exaiptasia diaphana</name>
    <name type="common">Tropical sea anemone</name>
    <name type="synonym">Aiptasia pulchella</name>
    <dbReference type="NCBI Taxonomy" id="2652724"/>
    <lineage>
        <taxon>Eukaryota</taxon>
        <taxon>Metazoa</taxon>
        <taxon>Cnidaria</taxon>
        <taxon>Anthozoa</taxon>
        <taxon>Hexacorallia</taxon>
        <taxon>Actiniaria</taxon>
        <taxon>Aiptasiidae</taxon>
        <taxon>Exaiptasia</taxon>
    </lineage>
</organism>
<dbReference type="GO" id="GO:0006508">
    <property type="term" value="P:proteolysis"/>
    <property type="evidence" value="ECO:0007669"/>
    <property type="project" value="UniProtKB-KW"/>
</dbReference>
<dbReference type="InterPro" id="IPR038765">
    <property type="entry name" value="Papain-like_cys_pep_sf"/>
</dbReference>
<evidence type="ECO:0000256" key="4">
    <source>
        <dbReference type="SAM" id="MobiDB-lite"/>
    </source>
</evidence>
<name>A0A913YRH1_EXADI</name>
<dbReference type="GeneID" id="114575975"/>
<dbReference type="InterPro" id="IPR003653">
    <property type="entry name" value="Peptidase_C48_C"/>
</dbReference>
<sequence>MDASSLSTLVKERYMDNFLIDTVITKYLEENKSTICAFLPTEAFDWLLSNDHNFIVNKLKGVLSHFHGFQILLLPLHMQHAHWGLIVIDFQRQQVLFDDGFHLDPGHLVMKNVKKIMQYVGEIFSNIPSFDDVNSFHHFGMPSQPSSPAEGSGSCGVGVILSARDIRNNFQGIRLASTNTPNQYTALQPPNAQNQYAPHVGFVFPGSNGGQWMPSGYNQNPSQPISQPSTSSLSVENQTGDTSKQAPKKKAAGWSEPETLELIEAWGAISNTIYEVYTKAW</sequence>
<feature type="compositionally biased region" description="Low complexity" evidence="4">
    <location>
        <begin position="219"/>
        <end position="234"/>
    </location>
</feature>
<feature type="region of interest" description="Disordered" evidence="4">
    <location>
        <begin position="211"/>
        <end position="253"/>
    </location>
</feature>
<dbReference type="KEGG" id="epa:114575975"/>
<dbReference type="RefSeq" id="XP_028517648.1">
    <property type="nucleotide sequence ID" value="XM_028661847.1"/>
</dbReference>
<dbReference type="PROSITE" id="PS50600">
    <property type="entry name" value="ULP_PROTEASE"/>
    <property type="match status" value="1"/>
</dbReference>
<feature type="compositionally biased region" description="Polar residues" evidence="4">
    <location>
        <begin position="235"/>
        <end position="245"/>
    </location>
</feature>
<reference evidence="6" key="1">
    <citation type="submission" date="2022-11" db="UniProtKB">
        <authorList>
            <consortium name="EnsemblMetazoa"/>
        </authorList>
    </citation>
    <scope>IDENTIFICATION</scope>
</reference>
<evidence type="ECO:0000259" key="5">
    <source>
        <dbReference type="PROSITE" id="PS50600"/>
    </source>
</evidence>
<feature type="domain" description="Ubiquitin-like protease family profile" evidence="5">
    <location>
        <begin position="1"/>
        <end position="166"/>
    </location>
</feature>
<keyword evidence="2" id="KW-0645">Protease</keyword>